<dbReference type="InterPro" id="IPR008792">
    <property type="entry name" value="PQQD"/>
</dbReference>
<evidence type="ECO:0000313" key="5">
    <source>
        <dbReference type="Proteomes" id="UP000095780"/>
    </source>
</evidence>
<evidence type="ECO:0000313" key="3">
    <source>
        <dbReference type="EMBL" id="MSC57177.1"/>
    </source>
</evidence>
<dbReference type="Pfam" id="PF05402">
    <property type="entry name" value="PqqD"/>
    <property type="match status" value="1"/>
</dbReference>
<proteinExistence type="predicted"/>
<dbReference type="Gene3D" id="1.10.10.1150">
    <property type="entry name" value="Coenzyme PQQ synthesis protein D (PqqD)"/>
    <property type="match status" value="1"/>
</dbReference>
<dbReference type="InterPro" id="IPR041881">
    <property type="entry name" value="PqqD_sf"/>
</dbReference>
<dbReference type="EMBL" id="CZBV01000007">
    <property type="protein sequence ID" value="CUQ88789.1"/>
    <property type="molecule type" value="Genomic_DNA"/>
</dbReference>
<accession>A0A174YMA4</accession>
<evidence type="ECO:0000313" key="1">
    <source>
        <dbReference type="EMBL" id="CUQ74607.1"/>
    </source>
</evidence>
<sequence length="121" mass="14492">MAKQKDNYLDYVPKHNSLFECRENKKGHVEVKVHNKGIFNRIAQLIARKPRYSYIELDDFGTFVWHSIDGVRSIYDIGQLVKEHFGDKAEPLYERLCYFIKLLHKNQFIVYMNKINKQINK</sequence>
<dbReference type="OrthoDB" id="308521at2"/>
<name>A0A174YMA4_9FIRM</name>
<dbReference type="OMA" id="EIGSTVW"/>
<dbReference type="RefSeq" id="WP_012740332.1">
    <property type="nucleotide sequence ID" value="NZ_CABIXW010000007.1"/>
</dbReference>
<evidence type="ECO:0000313" key="4">
    <source>
        <dbReference type="Proteomes" id="UP000095621"/>
    </source>
</evidence>
<organism evidence="1 4">
    <name type="scientific">Lachnospira eligens</name>
    <dbReference type="NCBI Taxonomy" id="39485"/>
    <lineage>
        <taxon>Bacteria</taxon>
        <taxon>Bacillati</taxon>
        <taxon>Bacillota</taxon>
        <taxon>Clostridia</taxon>
        <taxon>Lachnospirales</taxon>
        <taxon>Lachnospiraceae</taxon>
        <taxon>Lachnospira</taxon>
    </lineage>
</organism>
<dbReference type="Proteomes" id="UP000095780">
    <property type="component" value="Unassembled WGS sequence"/>
</dbReference>
<dbReference type="EMBL" id="WKRD01000004">
    <property type="protein sequence ID" value="MSC57177.1"/>
    <property type="molecule type" value="Genomic_DNA"/>
</dbReference>
<dbReference type="GeneID" id="41356828"/>
<dbReference type="EMBL" id="CZBU01000001">
    <property type="protein sequence ID" value="CUQ74607.1"/>
    <property type="molecule type" value="Genomic_DNA"/>
</dbReference>
<dbReference type="Proteomes" id="UP000095621">
    <property type="component" value="Unassembled WGS sequence"/>
</dbReference>
<protein>
    <submittedName>
        <fullName evidence="3">PqqD family peptide modification chaperone</fullName>
    </submittedName>
</protein>
<reference evidence="4 5" key="1">
    <citation type="submission" date="2015-09" db="EMBL/GenBank/DDBJ databases">
        <authorList>
            <consortium name="Pathogen Informatics"/>
        </authorList>
    </citation>
    <scope>NUCLEOTIDE SEQUENCE [LARGE SCALE GENOMIC DNA]</scope>
    <source>
        <strain evidence="1 4">2789STDY5834875</strain>
        <strain evidence="2 5">2789STDY5834878</strain>
    </source>
</reference>
<reference evidence="3 6" key="2">
    <citation type="journal article" date="2019" name="Nat. Med.">
        <title>A library of human gut bacterial isolates paired with longitudinal multiomics data enables mechanistic microbiome research.</title>
        <authorList>
            <person name="Poyet M."/>
            <person name="Groussin M."/>
            <person name="Gibbons S.M."/>
            <person name="Avila-Pacheco J."/>
            <person name="Jiang X."/>
            <person name="Kearney S.M."/>
            <person name="Perrotta A.R."/>
            <person name="Berdy B."/>
            <person name="Zhao S."/>
            <person name="Lieberman T.D."/>
            <person name="Swanson P.K."/>
            <person name="Smith M."/>
            <person name="Roesemann S."/>
            <person name="Alexander J.E."/>
            <person name="Rich S.A."/>
            <person name="Livny J."/>
            <person name="Vlamakis H."/>
            <person name="Clish C."/>
            <person name="Bullock K."/>
            <person name="Deik A."/>
            <person name="Scott J."/>
            <person name="Pierce K.A."/>
            <person name="Xavier R.J."/>
            <person name="Alm E.J."/>
        </authorList>
    </citation>
    <scope>NUCLEOTIDE SEQUENCE [LARGE SCALE GENOMIC DNA]</scope>
    <source>
        <strain evidence="3 6">BIOML-A1</strain>
    </source>
</reference>
<evidence type="ECO:0000313" key="2">
    <source>
        <dbReference type="EMBL" id="CUQ88789.1"/>
    </source>
</evidence>
<evidence type="ECO:0000313" key="6">
    <source>
        <dbReference type="Proteomes" id="UP000481964"/>
    </source>
</evidence>
<gene>
    <name evidence="1" type="ORF">ERS852490_00021</name>
    <name evidence="2" type="ORF">ERS852492_02323</name>
    <name evidence="3" type="ORF">GKE48_06870</name>
</gene>
<dbReference type="Proteomes" id="UP000481964">
    <property type="component" value="Unassembled WGS sequence"/>
</dbReference>
<dbReference type="AlphaFoldDB" id="A0A174YMA4"/>